<evidence type="ECO:0000313" key="1">
    <source>
        <dbReference type="EMBL" id="MFD1787192.1"/>
    </source>
</evidence>
<gene>
    <name evidence="1" type="ORF">ACFSC3_06385</name>
</gene>
<dbReference type="EMBL" id="JBHUFC010000002">
    <property type="protein sequence ID" value="MFD1787192.1"/>
    <property type="molecule type" value="Genomic_DNA"/>
</dbReference>
<reference evidence="2" key="1">
    <citation type="journal article" date="2019" name="Int. J. Syst. Evol. Microbiol.">
        <title>The Global Catalogue of Microorganisms (GCM) 10K type strain sequencing project: providing services to taxonomists for standard genome sequencing and annotation.</title>
        <authorList>
            <consortium name="The Broad Institute Genomics Platform"/>
            <consortium name="The Broad Institute Genome Sequencing Center for Infectious Disease"/>
            <person name="Wu L."/>
            <person name="Ma J."/>
        </authorList>
    </citation>
    <scope>NUCLEOTIDE SEQUENCE [LARGE SCALE GENOMIC DNA]</scope>
    <source>
        <strain evidence="2">Q85</strain>
    </source>
</reference>
<name>A0ABW4NB31_9SPHN</name>
<dbReference type="Proteomes" id="UP001597283">
    <property type="component" value="Unassembled WGS sequence"/>
</dbReference>
<proteinExistence type="predicted"/>
<comment type="caution">
    <text evidence="1">The sequence shown here is derived from an EMBL/GenBank/DDBJ whole genome shotgun (WGS) entry which is preliminary data.</text>
</comment>
<organism evidence="1 2">
    <name type="scientific">Sphingomonas floccifaciens</name>
    <dbReference type="NCBI Taxonomy" id="1844115"/>
    <lineage>
        <taxon>Bacteria</taxon>
        <taxon>Pseudomonadati</taxon>
        <taxon>Pseudomonadota</taxon>
        <taxon>Alphaproteobacteria</taxon>
        <taxon>Sphingomonadales</taxon>
        <taxon>Sphingomonadaceae</taxon>
        <taxon>Sphingomonas</taxon>
    </lineage>
</organism>
<protein>
    <submittedName>
        <fullName evidence="1">Heavy-metal-associated domain-containing protein</fullName>
    </submittedName>
</protein>
<accession>A0ABW4NB31</accession>
<dbReference type="RefSeq" id="WP_380939553.1">
    <property type="nucleotide sequence ID" value="NZ_JBHUFC010000002.1"/>
</dbReference>
<evidence type="ECO:0000313" key="2">
    <source>
        <dbReference type="Proteomes" id="UP001597283"/>
    </source>
</evidence>
<sequence>MVIRRIPRALEIGLAAALLAGAGYVSAQIEGEERGAAPIDSSGDFEVGGVSVDTSGKTAEAARLAGWRIAQRKAWTMLSQRLTGASGSLPDGTLDSIVTGIVVENEQIGPGRYIARLGVLFDRTRAGQILGVATTFTRSPPMLVIPIMWSGGSGQVFERTTPWQQAWARYRTGNSVIDYVRPVGTGSDPLLLNVGQTGRRGRGWWRTVLDQYGASDVVMPEARLYRQYPGGPIIGVFTAFHGPDRRPIARFTLRAPNADGLNALLDAGVARLDEAYQSASRGGALIPDAMLAPPPKPEETPIPEATPTSGDPIGDIIATTGGQTYQVQFETPSVGAVTNGEAAVRGIPGVSSAATASLALGGVSVMRVVYAGDIAGLRAALEARGWTVQEGGGTLRIRRAAAPVAVPSPEG</sequence>
<keyword evidence="2" id="KW-1185">Reference proteome</keyword>